<dbReference type="Proteomes" id="UP000481153">
    <property type="component" value="Unassembled WGS sequence"/>
</dbReference>
<reference evidence="1 2" key="1">
    <citation type="submission" date="2019-07" db="EMBL/GenBank/DDBJ databases">
        <title>Genomics analysis of Aphanomyces spp. identifies a new class of oomycete effector associated with host adaptation.</title>
        <authorList>
            <person name="Gaulin E."/>
        </authorList>
    </citation>
    <scope>NUCLEOTIDE SEQUENCE [LARGE SCALE GENOMIC DNA]</scope>
    <source>
        <strain evidence="1 2">ATCC 201684</strain>
    </source>
</reference>
<sequence>MSSVVIKQPPWTHSSFFFTTTKNSRHINIDSNFLQLHNRTMGPGLSPRILLSMTSKDNGKAAFKFAGRNRNHVTGHCVTHVLDSETGQLDIETTLEMAKYSNVKRLKKMRRV</sequence>
<proteinExistence type="predicted"/>
<dbReference type="EMBL" id="VJMJ01000135">
    <property type="protein sequence ID" value="KAF0732240.1"/>
    <property type="molecule type" value="Genomic_DNA"/>
</dbReference>
<name>A0A6G0WXE8_9STRA</name>
<keyword evidence="2" id="KW-1185">Reference proteome</keyword>
<gene>
    <name evidence="1" type="ORF">Ae201684_010532</name>
</gene>
<protein>
    <submittedName>
        <fullName evidence="1">Uncharacterized protein</fullName>
    </submittedName>
</protein>
<evidence type="ECO:0000313" key="1">
    <source>
        <dbReference type="EMBL" id="KAF0732240.1"/>
    </source>
</evidence>
<dbReference type="AlphaFoldDB" id="A0A6G0WXE8"/>
<organism evidence="1 2">
    <name type="scientific">Aphanomyces euteiches</name>
    <dbReference type="NCBI Taxonomy" id="100861"/>
    <lineage>
        <taxon>Eukaryota</taxon>
        <taxon>Sar</taxon>
        <taxon>Stramenopiles</taxon>
        <taxon>Oomycota</taxon>
        <taxon>Saprolegniomycetes</taxon>
        <taxon>Saprolegniales</taxon>
        <taxon>Verrucalvaceae</taxon>
        <taxon>Aphanomyces</taxon>
    </lineage>
</organism>
<accession>A0A6G0WXE8</accession>
<comment type="caution">
    <text evidence="1">The sequence shown here is derived from an EMBL/GenBank/DDBJ whole genome shotgun (WGS) entry which is preliminary data.</text>
</comment>
<evidence type="ECO:0000313" key="2">
    <source>
        <dbReference type="Proteomes" id="UP000481153"/>
    </source>
</evidence>